<protein>
    <submittedName>
        <fullName evidence="1">Uncharacterized protein</fullName>
    </submittedName>
</protein>
<dbReference type="KEGG" id="asc:ASAC_1335"/>
<evidence type="ECO:0000313" key="1">
    <source>
        <dbReference type="EMBL" id="ADL19740.1"/>
    </source>
</evidence>
<dbReference type="OrthoDB" id="378363at2157"/>
<dbReference type="EMBL" id="CP001742">
    <property type="protein sequence ID" value="ADL19740.1"/>
    <property type="molecule type" value="Genomic_DNA"/>
</dbReference>
<dbReference type="GeneID" id="9499591"/>
<dbReference type="eggNOG" id="arCOG03852">
    <property type="taxonomic scope" value="Archaea"/>
</dbReference>
<proteinExistence type="predicted"/>
<dbReference type="STRING" id="666510.ASAC_1335"/>
<gene>
    <name evidence="1" type="ordered locus">ASAC_1335</name>
</gene>
<dbReference type="Proteomes" id="UP000000346">
    <property type="component" value="Chromosome"/>
</dbReference>
<dbReference type="RefSeq" id="WP_013267252.1">
    <property type="nucleotide sequence ID" value="NC_014374.1"/>
</dbReference>
<accession>D9Q352</accession>
<reference evidence="1 2" key="1">
    <citation type="journal article" date="2010" name="Appl. Environ. Microbiol.">
        <title>The genome sequence of the crenarchaeon Acidilobus saccharovorans supports a new order, Acidilobales, and suggests an important ecological role in terrestrial acidic hot springs.</title>
        <authorList>
            <person name="Mardanov A.V."/>
            <person name="Svetlitchnyi V.A."/>
            <person name="Beletsky A.V."/>
            <person name="Prokofeva M.I."/>
            <person name="Bonch-Osmolovskaya E.A."/>
            <person name="Ravin N.V."/>
            <person name="Skryabin K.G."/>
        </authorList>
    </citation>
    <scope>NUCLEOTIDE SEQUENCE [LARGE SCALE GENOMIC DNA]</scope>
    <source>
        <strain evidence="2">DSM 16705 / JCM 18335 / VKM B-2471 / 345-15</strain>
    </source>
</reference>
<dbReference type="AlphaFoldDB" id="D9Q352"/>
<evidence type="ECO:0000313" key="2">
    <source>
        <dbReference type="Proteomes" id="UP000000346"/>
    </source>
</evidence>
<keyword evidence="2" id="KW-1185">Reference proteome</keyword>
<organism evidence="1 2">
    <name type="scientific">Acidilobus saccharovorans (strain DSM 16705 / JCM 18335 / VKM B-2471 / 345-15)</name>
    <dbReference type="NCBI Taxonomy" id="666510"/>
    <lineage>
        <taxon>Archaea</taxon>
        <taxon>Thermoproteota</taxon>
        <taxon>Thermoprotei</taxon>
        <taxon>Acidilobales</taxon>
        <taxon>Acidilobaceae</taxon>
        <taxon>Acidilobus</taxon>
    </lineage>
</organism>
<dbReference type="InParanoid" id="D9Q352"/>
<name>D9Q352_ACIS3</name>
<dbReference type="HOGENOM" id="CLU_1544123_0_0_2"/>
<sequence length="173" mass="18893">MELPSYLDLLDYQDDSIAVKAWGEAVKNLSADDVKAKVIANRARLLSMLSSRSLQVRMAAWPVAVALLKEGLLSEDDLRPLGKYYVEALSSIGPEDYLKAVFVSVAPELVSRGVIRKEEVKAASDAIWKLVDRLGASIPQLTQAVEELLRVGALSKRGWSSGVRVLSDDAIIL</sequence>